<dbReference type="InterPro" id="IPR009057">
    <property type="entry name" value="Homeodomain-like_sf"/>
</dbReference>
<dbReference type="PANTHER" id="PTHR30055:SF234">
    <property type="entry name" value="HTH-TYPE TRANSCRIPTIONAL REGULATOR BETI"/>
    <property type="match status" value="1"/>
</dbReference>
<dbReference type="SUPFAM" id="SSF46689">
    <property type="entry name" value="Homeodomain-like"/>
    <property type="match status" value="1"/>
</dbReference>
<dbReference type="AlphaFoldDB" id="A0A132PLR9"/>
<dbReference type="InterPro" id="IPR001647">
    <property type="entry name" value="HTH_TetR"/>
</dbReference>
<feature type="DNA-binding region" description="H-T-H motif" evidence="4">
    <location>
        <begin position="30"/>
        <end position="49"/>
    </location>
</feature>
<dbReference type="STRING" id="59750.AWC31_15925"/>
<dbReference type="PANTHER" id="PTHR30055">
    <property type="entry name" value="HTH-TYPE TRANSCRIPTIONAL REGULATOR RUTR"/>
    <property type="match status" value="1"/>
</dbReference>
<feature type="domain" description="HTH tetR-type" evidence="5">
    <location>
        <begin position="7"/>
        <end position="67"/>
    </location>
</feature>
<keyword evidence="7" id="KW-1185">Reference proteome</keyword>
<keyword evidence="3" id="KW-0804">Transcription</keyword>
<dbReference type="PROSITE" id="PS01081">
    <property type="entry name" value="HTH_TETR_1"/>
    <property type="match status" value="1"/>
</dbReference>
<dbReference type="InterPro" id="IPR023772">
    <property type="entry name" value="DNA-bd_HTH_TetR-type_CS"/>
</dbReference>
<dbReference type="Gene3D" id="1.10.357.10">
    <property type="entry name" value="Tetracycline Repressor, domain 2"/>
    <property type="match status" value="1"/>
</dbReference>
<evidence type="ECO:0000256" key="3">
    <source>
        <dbReference type="ARBA" id="ARBA00023163"/>
    </source>
</evidence>
<dbReference type="EMBL" id="LGTW01000009">
    <property type="protein sequence ID" value="KWX23194.1"/>
    <property type="molecule type" value="Genomic_DNA"/>
</dbReference>
<evidence type="ECO:0000256" key="4">
    <source>
        <dbReference type="PROSITE-ProRule" id="PRU00335"/>
    </source>
</evidence>
<comment type="caution">
    <text evidence="6">The sequence shown here is derived from an EMBL/GenBank/DDBJ whole genome shotgun (WGS) entry which is preliminary data.</text>
</comment>
<evidence type="ECO:0000256" key="1">
    <source>
        <dbReference type="ARBA" id="ARBA00023015"/>
    </source>
</evidence>
<dbReference type="Pfam" id="PF00440">
    <property type="entry name" value="TetR_N"/>
    <property type="match status" value="1"/>
</dbReference>
<sequence length="211" mass="23017">MRPIEDVTARARIRDAAMRLFAEHGVKETTIRTIAAEVNVAPGLVSHHFGNKQGLREACDGFVMDYLRRVIAEGVDGEAIADPGYLADVYRGAPIVLRYVSRALVDESPGATRLFDNLVALTEDYLTTHPPQGRAAQQDLRTLAAVHVAMRLGVWVMHPHLVRVLGADGLTPQVLTRISAAVLDAMSPDLAGADLMSLARSGLNRYQQEQQ</sequence>
<dbReference type="Proteomes" id="UP000070612">
    <property type="component" value="Unassembled WGS sequence"/>
</dbReference>
<evidence type="ECO:0000313" key="7">
    <source>
        <dbReference type="Proteomes" id="UP000070612"/>
    </source>
</evidence>
<organism evidence="6 7">
    <name type="scientific">Mycolicibacterium wolinskyi</name>
    <dbReference type="NCBI Taxonomy" id="59750"/>
    <lineage>
        <taxon>Bacteria</taxon>
        <taxon>Bacillati</taxon>
        <taxon>Actinomycetota</taxon>
        <taxon>Actinomycetes</taxon>
        <taxon>Mycobacteriales</taxon>
        <taxon>Mycobacteriaceae</taxon>
        <taxon>Mycolicibacterium</taxon>
    </lineage>
</organism>
<evidence type="ECO:0000256" key="2">
    <source>
        <dbReference type="ARBA" id="ARBA00023125"/>
    </source>
</evidence>
<keyword evidence="1" id="KW-0805">Transcription regulation</keyword>
<dbReference type="PROSITE" id="PS50977">
    <property type="entry name" value="HTH_TETR_2"/>
    <property type="match status" value="1"/>
</dbReference>
<evidence type="ECO:0000313" key="6">
    <source>
        <dbReference type="EMBL" id="KWX23194.1"/>
    </source>
</evidence>
<dbReference type="RefSeq" id="WP_067850184.1">
    <property type="nucleotide sequence ID" value="NZ_LGTW01000009.1"/>
</dbReference>
<dbReference type="GO" id="GO:0003700">
    <property type="term" value="F:DNA-binding transcription factor activity"/>
    <property type="evidence" value="ECO:0007669"/>
    <property type="project" value="TreeGrafter"/>
</dbReference>
<protein>
    <recommendedName>
        <fullName evidence="5">HTH tetR-type domain-containing protein</fullName>
    </recommendedName>
</protein>
<name>A0A132PLR9_9MYCO</name>
<dbReference type="PRINTS" id="PR00455">
    <property type="entry name" value="HTHTETR"/>
</dbReference>
<dbReference type="GO" id="GO:0000976">
    <property type="term" value="F:transcription cis-regulatory region binding"/>
    <property type="evidence" value="ECO:0007669"/>
    <property type="project" value="TreeGrafter"/>
</dbReference>
<reference evidence="6 7" key="1">
    <citation type="submission" date="2015-07" db="EMBL/GenBank/DDBJ databases">
        <title>A draft genome sequence of Mycobacterium wolinskyi.</title>
        <authorList>
            <person name="de Man T.J."/>
            <person name="Perry K.A."/>
            <person name="Coulliette A.D."/>
            <person name="Jensen B."/>
            <person name="Toney N.C."/>
            <person name="Limbago B.M."/>
            <person name="Noble-Wang J."/>
        </authorList>
    </citation>
    <scope>NUCLEOTIDE SEQUENCE [LARGE SCALE GENOMIC DNA]</scope>
    <source>
        <strain evidence="6 7">CDC_01</strain>
    </source>
</reference>
<evidence type="ECO:0000259" key="5">
    <source>
        <dbReference type="PROSITE" id="PS50977"/>
    </source>
</evidence>
<gene>
    <name evidence="6" type="ORF">AFM11_15305</name>
</gene>
<dbReference type="PATRIC" id="fig|59750.3.peg.7175"/>
<proteinExistence type="predicted"/>
<keyword evidence="2 4" id="KW-0238">DNA-binding</keyword>
<accession>A0A132PLR9</accession>
<dbReference type="InterPro" id="IPR050109">
    <property type="entry name" value="HTH-type_TetR-like_transc_reg"/>
</dbReference>